<gene>
    <name evidence="7" type="ORF">MFLAVUS_004513</name>
</gene>
<dbReference type="EMBL" id="BAABUK010000009">
    <property type="protein sequence ID" value="GAA5811084.1"/>
    <property type="molecule type" value="Genomic_DNA"/>
</dbReference>
<dbReference type="PANTHER" id="PTHR15272:SF0">
    <property type="entry name" value="CHROMATIN ASSEMBLY FACTOR 1 SUBUNIT A"/>
    <property type="match status" value="1"/>
</dbReference>
<proteinExistence type="predicted"/>
<feature type="compositionally biased region" description="Acidic residues" evidence="5">
    <location>
        <begin position="459"/>
        <end position="492"/>
    </location>
</feature>
<evidence type="ECO:0000256" key="5">
    <source>
        <dbReference type="SAM" id="MobiDB-lite"/>
    </source>
</evidence>
<evidence type="ECO:0000313" key="7">
    <source>
        <dbReference type="EMBL" id="GAA5811084.1"/>
    </source>
</evidence>
<evidence type="ECO:0000259" key="6">
    <source>
        <dbReference type="Pfam" id="PF12253"/>
    </source>
</evidence>
<dbReference type="Proteomes" id="UP001473302">
    <property type="component" value="Unassembled WGS sequence"/>
</dbReference>
<dbReference type="Pfam" id="PF12253">
    <property type="entry name" value="CAF1A_dimeriz"/>
    <property type="match status" value="1"/>
</dbReference>
<protein>
    <recommendedName>
        <fullName evidence="6">Chromatin assembly factor 1 subunit A dimerization domain-containing protein</fullName>
    </recommendedName>
</protein>
<reference evidence="7 8" key="1">
    <citation type="submission" date="2024-04" db="EMBL/GenBank/DDBJ databases">
        <title>genome sequences of Mucor flavus KT1a and Helicostylum pulchrum KT1b strains isolated from the surface of a dry-aged beef.</title>
        <authorList>
            <person name="Toyotome T."/>
            <person name="Hosono M."/>
            <person name="Torimaru M."/>
            <person name="Fukuda K."/>
            <person name="Mikami N."/>
        </authorList>
    </citation>
    <scope>NUCLEOTIDE SEQUENCE [LARGE SCALE GENOMIC DNA]</scope>
    <source>
        <strain evidence="7 8">KT1a</strain>
    </source>
</reference>
<evidence type="ECO:0000256" key="4">
    <source>
        <dbReference type="ARBA" id="ARBA00023242"/>
    </source>
</evidence>
<evidence type="ECO:0000256" key="2">
    <source>
        <dbReference type="ARBA" id="ARBA00022763"/>
    </source>
</evidence>
<evidence type="ECO:0000256" key="1">
    <source>
        <dbReference type="ARBA" id="ARBA00004123"/>
    </source>
</evidence>
<comment type="caution">
    <text evidence="7">The sequence shown here is derived from an EMBL/GenBank/DDBJ whole genome shotgun (WGS) entry which is preliminary data.</text>
</comment>
<feature type="compositionally biased region" description="Basic and acidic residues" evidence="5">
    <location>
        <begin position="227"/>
        <end position="301"/>
    </location>
</feature>
<dbReference type="PANTHER" id="PTHR15272">
    <property type="entry name" value="CHROMATIN ASSEMBLY FACTOR 1 SUBUNIT A CAF-1 SUBUNIT A"/>
    <property type="match status" value="1"/>
</dbReference>
<keyword evidence="8" id="KW-1185">Reference proteome</keyword>
<sequence>MNLDTEMTNGENAPIHFISEKMETLRVPDNTLVCQYLKDGKLYFNEPKLRAESHVKIAEKLLAYREYRANIEKDDNITQLSVEIPPMYMDLIAALVQDSEEPFTVLSTRIDDLLSPFLRNENASNKFESSIQKAIKKLARKVNYGLKEEVYANIEHSAPKIPWRIALLILWEVKDIQLLPEDMQQAVYSRIENRKHMTDVFTEFIESLPSTERSTIINTKHRRSPIAHKELEDIRQKQSTEIEQRKKKDEEKKKRDEEKKLHDEQKRVLEEEKKKQREEEKKHRDEEKKKREDEKKKKEQSQLRLTSLFAKTSIFETAPPVEKILEPVNPTLFPAFYIKDNVTIADRSQSQRSSGSYHNFRRCLNSSAPVSVNNFLSEMKEPNRKRGVSTRIDIRTLLLPGSADILHVPNVRLVLRMKLLQFTENVRPAYYGTFTKRSQTVAGRRPFAKDESKLEYDIDSEAEWEPEGEGEDIVSGDEDDDDPNTDMIDPEDSGWLVPEGYLSDNEGVEDEEYGDRDVGKALNVTSSTKRIAVRKIVLGPYFEGETEEDDAMKPFETQFFVDLPEGGFNPFFKEPSTSSTATTAAAAPTTATTHVKASDFTNEHTTALINVINEKSGDSIPNLITEAKSNWLLKDVSKRQLEAKIKNIAIKEKRGKDTKPTCIIEVLGIDLKRLLNQTLSLA</sequence>
<keyword evidence="4" id="KW-0539">Nucleus</keyword>
<evidence type="ECO:0000313" key="8">
    <source>
        <dbReference type="Proteomes" id="UP001473302"/>
    </source>
</evidence>
<feature type="domain" description="Chromatin assembly factor 1 subunit A dimerization" evidence="6">
    <location>
        <begin position="418"/>
        <end position="486"/>
    </location>
</feature>
<dbReference type="InterPro" id="IPR022043">
    <property type="entry name" value="CAF1A_DD"/>
</dbReference>
<keyword evidence="2" id="KW-0227">DNA damage</keyword>
<keyword evidence="3" id="KW-0234">DNA repair</keyword>
<accession>A0ABP9YW85</accession>
<evidence type="ECO:0000256" key="3">
    <source>
        <dbReference type="ARBA" id="ARBA00023204"/>
    </source>
</evidence>
<organism evidence="7 8">
    <name type="scientific">Mucor flavus</name>
    <dbReference type="NCBI Taxonomy" id="439312"/>
    <lineage>
        <taxon>Eukaryota</taxon>
        <taxon>Fungi</taxon>
        <taxon>Fungi incertae sedis</taxon>
        <taxon>Mucoromycota</taxon>
        <taxon>Mucoromycotina</taxon>
        <taxon>Mucoromycetes</taxon>
        <taxon>Mucorales</taxon>
        <taxon>Mucorineae</taxon>
        <taxon>Mucoraceae</taxon>
        <taxon>Mucor</taxon>
    </lineage>
</organism>
<name>A0ABP9YW85_9FUNG</name>
<feature type="region of interest" description="Disordered" evidence="5">
    <location>
        <begin position="459"/>
        <end position="514"/>
    </location>
</feature>
<feature type="region of interest" description="Disordered" evidence="5">
    <location>
        <begin position="215"/>
        <end position="302"/>
    </location>
</feature>
<comment type="subcellular location">
    <subcellularLocation>
        <location evidence="1">Nucleus</location>
    </subcellularLocation>
</comment>